<dbReference type="EMBL" id="JAOL01000104">
    <property type="protein sequence ID" value="EUA90510.1"/>
    <property type="molecule type" value="Genomic_DNA"/>
</dbReference>
<comment type="caution">
    <text evidence="6">The sequence shown here is derived from an EMBL/GenBank/DDBJ whole genome shotgun (WGS) entry which is preliminary data.</text>
</comment>
<organism evidence="6 7">
    <name type="scientific">Mycobacterium ulcerans str. Harvey</name>
    <dbReference type="NCBI Taxonomy" id="1299332"/>
    <lineage>
        <taxon>Bacteria</taxon>
        <taxon>Bacillati</taxon>
        <taxon>Actinomycetota</taxon>
        <taxon>Actinomycetes</taxon>
        <taxon>Mycobacteriales</taxon>
        <taxon>Mycobacteriaceae</taxon>
        <taxon>Mycobacterium</taxon>
        <taxon>Mycobacterium ulcerans group</taxon>
    </lineage>
</organism>
<proteinExistence type="predicted"/>
<dbReference type="InterPro" id="IPR014729">
    <property type="entry name" value="Rossmann-like_a/b/a_fold"/>
</dbReference>
<feature type="region of interest" description="Disordered" evidence="4">
    <location>
        <begin position="123"/>
        <end position="146"/>
    </location>
</feature>
<comment type="cofactor">
    <cofactor evidence="1">
        <name>FAD</name>
        <dbReference type="ChEBI" id="CHEBI:57692"/>
    </cofactor>
</comment>
<evidence type="ECO:0000313" key="6">
    <source>
        <dbReference type="EMBL" id="EUA90510.1"/>
    </source>
</evidence>
<dbReference type="Gene3D" id="3.40.50.620">
    <property type="entry name" value="HUPs"/>
    <property type="match status" value="1"/>
</dbReference>
<protein>
    <submittedName>
        <fullName evidence="6">Electron transfer flavodomain protein</fullName>
    </submittedName>
</protein>
<dbReference type="Proteomes" id="UP000020681">
    <property type="component" value="Unassembled WGS sequence"/>
</dbReference>
<feature type="compositionally biased region" description="Low complexity" evidence="4">
    <location>
        <begin position="124"/>
        <end position="136"/>
    </location>
</feature>
<name>A0ABP3AL16_MYCUL</name>
<evidence type="ECO:0000256" key="2">
    <source>
        <dbReference type="ARBA" id="ARBA00011355"/>
    </source>
</evidence>
<evidence type="ECO:0000256" key="1">
    <source>
        <dbReference type="ARBA" id="ARBA00001974"/>
    </source>
</evidence>
<reference evidence="6 7" key="1">
    <citation type="submission" date="2014-01" db="EMBL/GenBank/DDBJ databases">
        <authorList>
            <person name="Dobos K."/>
            <person name="Lenaerts A."/>
            <person name="Ordway D."/>
            <person name="DeGroote M.A."/>
            <person name="Parker T."/>
            <person name="Sizemore C."/>
            <person name="Tallon L.J."/>
            <person name="Sadzewicz L.K."/>
            <person name="Sengamalay N."/>
            <person name="Fraser C.M."/>
            <person name="Hine E."/>
            <person name="Shefchek K.A."/>
            <person name="Das S.P."/>
            <person name="Tettelin H."/>
        </authorList>
    </citation>
    <scope>NUCLEOTIDE SEQUENCE [LARGE SCALE GENOMIC DNA]</scope>
    <source>
        <strain evidence="6 7">Harvey</strain>
    </source>
</reference>
<comment type="function">
    <text evidence="3">The electron transfer flavoprotein serves as a specific electron acceptor for other dehydrogenases. It transfers the electrons to the main respiratory chain via ETF-ubiquinone oxidoreductase (ETF dehydrogenase).</text>
</comment>
<evidence type="ECO:0000256" key="3">
    <source>
        <dbReference type="ARBA" id="ARBA00025649"/>
    </source>
</evidence>
<dbReference type="Pfam" id="PF01012">
    <property type="entry name" value="ETF"/>
    <property type="match status" value="1"/>
</dbReference>
<gene>
    <name evidence="6" type="ORF">I551_3024</name>
</gene>
<dbReference type="SUPFAM" id="SSF52402">
    <property type="entry name" value="Adenine nucleotide alpha hydrolases-like"/>
    <property type="match status" value="1"/>
</dbReference>
<evidence type="ECO:0000313" key="7">
    <source>
        <dbReference type="Proteomes" id="UP000020681"/>
    </source>
</evidence>
<accession>A0ABP3AL16</accession>
<keyword evidence="7" id="KW-1185">Reference proteome</keyword>
<sequence length="146" mass="15043">MAEVLVLVEHAEGALKKVSAELITAARALGEPAAVVIGAPGTAAPLVDGLKAAGAAKIYVAESDVVDQYLITPFVDVLAGLAESSARRPCWWLPPPTARRSPGGLLPGSGRVCSSTWWGSTTVARPSTPSSVARSPSRPRPPVTPR</sequence>
<feature type="domain" description="Electron transfer flavoprotein alpha/beta-subunit N-terminal" evidence="5">
    <location>
        <begin position="4"/>
        <end position="99"/>
    </location>
</feature>
<comment type="subunit">
    <text evidence="2">Heterodimer of an alpha and a beta subunit.</text>
</comment>
<evidence type="ECO:0000256" key="4">
    <source>
        <dbReference type="SAM" id="MobiDB-lite"/>
    </source>
</evidence>
<dbReference type="InterPro" id="IPR014730">
    <property type="entry name" value="ETF_a/b_N"/>
</dbReference>
<evidence type="ECO:0000259" key="5">
    <source>
        <dbReference type="Pfam" id="PF01012"/>
    </source>
</evidence>